<sequence>MKCSDNVGDREDHSNSSGNEEIQLGGSPDKITQRKGRQSSRFKNRGTGAEYFKELINRPAPFNPPDIAAAHKDIPDDVTPQTIGEIRMDCLIFNSVLLKQMRDSVNVQLLNQQARFRKNRSCTHQIATARDNVGQSVGWNSSPHINFLEFEKAFHRVDKTT</sequence>
<feature type="region of interest" description="Disordered" evidence="1">
    <location>
        <begin position="1"/>
        <end position="44"/>
    </location>
</feature>
<organism evidence="4">
    <name type="scientific">Schistosoma curassoni</name>
    <dbReference type="NCBI Taxonomy" id="6186"/>
    <lineage>
        <taxon>Eukaryota</taxon>
        <taxon>Metazoa</taxon>
        <taxon>Spiralia</taxon>
        <taxon>Lophotrochozoa</taxon>
        <taxon>Platyhelminthes</taxon>
        <taxon>Trematoda</taxon>
        <taxon>Digenea</taxon>
        <taxon>Strigeidida</taxon>
        <taxon>Schistosomatoidea</taxon>
        <taxon>Schistosomatidae</taxon>
        <taxon>Schistosoma</taxon>
    </lineage>
</organism>
<protein>
    <submittedName>
        <fullName evidence="4">Reverse transcriptase domain-containing protein</fullName>
    </submittedName>
</protein>
<keyword evidence="3" id="KW-1185">Reference proteome</keyword>
<dbReference type="EMBL" id="UZAK01000092">
    <property type="protein sequence ID" value="VDO59907.1"/>
    <property type="molecule type" value="Genomic_DNA"/>
</dbReference>
<dbReference type="AlphaFoldDB" id="A0A183JBV8"/>
<evidence type="ECO:0000313" key="2">
    <source>
        <dbReference type="EMBL" id="VDO59907.1"/>
    </source>
</evidence>
<accession>A0A183JBV8</accession>
<proteinExistence type="predicted"/>
<evidence type="ECO:0000313" key="3">
    <source>
        <dbReference type="Proteomes" id="UP000279833"/>
    </source>
</evidence>
<evidence type="ECO:0000256" key="1">
    <source>
        <dbReference type="SAM" id="MobiDB-lite"/>
    </source>
</evidence>
<evidence type="ECO:0000313" key="4">
    <source>
        <dbReference type="WBParaSite" id="SCUD_0000016401-mRNA-1"/>
    </source>
</evidence>
<feature type="compositionally biased region" description="Basic residues" evidence="1">
    <location>
        <begin position="33"/>
        <end position="44"/>
    </location>
</feature>
<name>A0A183JBV8_9TREM</name>
<gene>
    <name evidence="2" type="ORF">SCUD_LOCUS165</name>
</gene>
<dbReference type="WBParaSite" id="SCUD_0000016401-mRNA-1">
    <property type="protein sequence ID" value="SCUD_0000016401-mRNA-1"/>
    <property type="gene ID" value="SCUD_0000016401"/>
</dbReference>
<dbReference type="Proteomes" id="UP000279833">
    <property type="component" value="Unassembled WGS sequence"/>
</dbReference>
<reference evidence="4" key="1">
    <citation type="submission" date="2016-06" db="UniProtKB">
        <authorList>
            <consortium name="WormBaseParasite"/>
        </authorList>
    </citation>
    <scope>IDENTIFICATION</scope>
</reference>
<reference evidence="2 3" key="2">
    <citation type="submission" date="2018-11" db="EMBL/GenBank/DDBJ databases">
        <authorList>
            <consortium name="Pathogen Informatics"/>
        </authorList>
    </citation>
    <scope>NUCLEOTIDE SEQUENCE [LARGE SCALE GENOMIC DNA]</scope>
    <source>
        <strain evidence="2">Dakar</strain>
        <strain evidence="3">Dakar, Senegal</strain>
    </source>
</reference>